<dbReference type="GO" id="GO:0004783">
    <property type="term" value="F:sulfite reductase (NADPH) activity"/>
    <property type="evidence" value="ECO:0007669"/>
    <property type="project" value="UniProtKB-EC"/>
</dbReference>
<dbReference type="InterPro" id="IPR029061">
    <property type="entry name" value="THDP-binding"/>
</dbReference>
<dbReference type="EC" id="1.8.1.2" evidence="5"/>
<comment type="cofactor">
    <cofactor evidence="1">
        <name>siroheme</name>
        <dbReference type="ChEBI" id="CHEBI:60052"/>
    </cofactor>
</comment>
<name>A0AAV5RFF0_STABA</name>
<evidence type="ECO:0000256" key="10">
    <source>
        <dbReference type="ARBA" id="ARBA00023002"/>
    </source>
</evidence>
<evidence type="ECO:0000256" key="12">
    <source>
        <dbReference type="ARBA" id="ARBA00023014"/>
    </source>
</evidence>
<evidence type="ECO:0000256" key="2">
    <source>
        <dbReference type="ARBA" id="ARBA00001966"/>
    </source>
</evidence>
<dbReference type="InterPro" id="IPR008254">
    <property type="entry name" value="Flavodoxin/NO_synth"/>
</dbReference>
<dbReference type="InterPro" id="IPR006067">
    <property type="entry name" value="NO2/SO3_Rdtase_4Fe4S_dom"/>
</dbReference>
<dbReference type="PROSITE" id="PS50902">
    <property type="entry name" value="FLAVODOXIN_LIKE"/>
    <property type="match status" value="1"/>
</dbReference>
<keyword evidence="9" id="KW-0521">NADP</keyword>
<comment type="similarity">
    <text evidence="4">Belongs to the nitrite and sulfite reductase 4Fe-4S domain family.</text>
</comment>
<keyword evidence="7" id="KW-0349">Heme</keyword>
<evidence type="ECO:0000256" key="13">
    <source>
        <dbReference type="ARBA" id="ARBA00052219"/>
    </source>
</evidence>
<keyword evidence="11" id="KW-0408">Iron</keyword>
<reference evidence="15 16" key="1">
    <citation type="journal article" date="2023" name="Elife">
        <title>Identification of key yeast species and microbe-microbe interactions impacting larval growth of Drosophila in the wild.</title>
        <authorList>
            <person name="Mure A."/>
            <person name="Sugiura Y."/>
            <person name="Maeda R."/>
            <person name="Honda K."/>
            <person name="Sakurai N."/>
            <person name="Takahashi Y."/>
            <person name="Watada M."/>
            <person name="Katoh T."/>
            <person name="Gotoh A."/>
            <person name="Gotoh Y."/>
            <person name="Taniguchi I."/>
            <person name="Nakamura K."/>
            <person name="Hayashi T."/>
            <person name="Katayama T."/>
            <person name="Uemura T."/>
            <person name="Hattori Y."/>
        </authorList>
    </citation>
    <scope>NUCLEOTIDE SEQUENCE [LARGE SCALE GENOMIC DNA]</scope>
    <source>
        <strain evidence="15 16">SB-73</strain>
    </source>
</reference>
<keyword evidence="6" id="KW-0004">4Fe-4S</keyword>
<dbReference type="GO" id="GO:0050311">
    <property type="term" value="F:sulfite reductase (ferredoxin) activity"/>
    <property type="evidence" value="ECO:0007669"/>
    <property type="project" value="TreeGrafter"/>
</dbReference>
<dbReference type="PANTHER" id="PTHR11493">
    <property type="entry name" value="SULFITE REDUCTASE [NADPH] SUBUNIT BETA-RELATED"/>
    <property type="match status" value="1"/>
</dbReference>
<dbReference type="Gene3D" id="3.40.50.360">
    <property type="match status" value="1"/>
</dbReference>
<evidence type="ECO:0000259" key="14">
    <source>
        <dbReference type="PROSITE" id="PS50902"/>
    </source>
</evidence>
<keyword evidence="8" id="KW-0479">Metal-binding</keyword>
<evidence type="ECO:0000256" key="8">
    <source>
        <dbReference type="ARBA" id="ARBA00022723"/>
    </source>
</evidence>
<sequence length="1371" mass="151399">MSTSSSQVYGTRDAVQHTLKTLGSVVITPQNHLDPLSAVVAAVDSNTENVAFLGSAESLFFGLGHLSSLQTSPVVLHAEVSGDYLPITSLRTSGFVFLQSFGPEDAQDMAIVAHMVALKQSKPVVHFFASSKDQAPLKWTPEMAGAALADMEVTAGESLETALCIAGREYSKYEYRGPQNATRAVIVLGATDLLALAAAKSNTGLLGVRVLAPFDADELLKSLPATVKELAVLEQVSHTATGLPPLTEDIFGADFELVSKYKIRSFVFGDIANAEEAEKIINASFTDAAELGAKLGGEFAKSAGFELQKFSEVEHEFNRDSVYLDVLEQVFPKLSILNISSEVAASDPKDSITTPEYAFGQFLALQQKRDEKVKEVQASIKQGKVENADALSQWTRNPFDTELLAGVPEDLKELFGSQDWIVGSDSWSYDYGMSGVHHVLSSGKNVNMLVVETAENFTAKRDIGLYAMTMGGVYAASVAVYGGYTQLLQALLEAEAFNGPSVVVAFLPKGTDSVDVLKRTKRAIQSGKWPLYRYNGEDITLDSYTLKQSLKEFLERDQKLTMLARKTPQLARNLQSSVGRNQRELQKQEAEAAYALLLEGLSGPPVQVLYASDGGQAESVAKRLARRAKARGLKAKVCAFDDYDLETMAREPHVIFITSTAGQGEFPQNGRQLWEQLKSENVDLGQTNVAVFGMGDSQYWPRKQDKHFYNKPSKDIWKRLETLGAQFLVEELGQGDDQDADGWSTGYDAWEQQLWKALHVDNVDAGDEPPPLTNEDMKRDSNFLRGTIAEELKDQSTGSVCAVSQQLTKFHGIYMQDDRDVREERKKAGLEPAYSFMVRVRLPGCVATPDQWLIIDKLSDERGNGTIKITTRGTFQLHGVVKEDLKPAIRGMNSKLMDTVAACGDVNRNVVGSAAVHSANVHRQVAKISNDISEHLLPQTTAYYEIWLEGKEDSDEPGYTDAVETRAAGPVKKKNKHLVAQSPPVLEGTEDVEPLYTPLYLPRKFKVNIAVPPVNDVDVYGHDVGLIAIVENNNVVGFNVLVGGGMGTTHNNRKTYPRTGSLIGFAKYDEVVEVTEKVMLVQRDFGNRENRKHARLKYTVDDLTVEGFKAKVEEYLGRSLEEAREHVAFESNLDVYGWVRDEEGYNHFTTFVENGRVEDTPELKHRTGFREIAHYMKKNNVGEFRLTANQHIIVAAIPDSYKQGFEELLAKHKLDNLAFSTLRLSSQACVAFPTCGLAMAESERYLPELVTKLEGALEEYGLKHDSVVFRMTGCPNGCARPWLAEVALVGKAYGAYNLMLGGGHVGQRLNKLYRSSLKEDEILSTLKPMFKSWALEREEGEPFGDFVIRKGIIKATTQGLDWWDDVEPGLE</sequence>
<dbReference type="Pfam" id="PF00258">
    <property type="entry name" value="Flavodoxin_1"/>
    <property type="match status" value="1"/>
</dbReference>
<comment type="caution">
    <text evidence="15">The sequence shown here is derived from an EMBL/GenBank/DDBJ whole genome shotgun (WGS) entry which is preliminary data.</text>
</comment>
<dbReference type="PANTHER" id="PTHR11493:SF47">
    <property type="entry name" value="SULFITE REDUCTASE [NADPH] SUBUNIT BETA"/>
    <property type="match status" value="1"/>
</dbReference>
<dbReference type="GO" id="GO:0051539">
    <property type="term" value="F:4 iron, 4 sulfur cluster binding"/>
    <property type="evidence" value="ECO:0007669"/>
    <property type="project" value="UniProtKB-KW"/>
</dbReference>
<organism evidence="15 16">
    <name type="scientific">Starmerella bacillaris</name>
    <name type="common">Yeast</name>
    <name type="synonym">Candida zemplinina</name>
    <dbReference type="NCBI Taxonomy" id="1247836"/>
    <lineage>
        <taxon>Eukaryota</taxon>
        <taxon>Fungi</taxon>
        <taxon>Dikarya</taxon>
        <taxon>Ascomycota</taxon>
        <taxon>Saccharomycotina</taxon>
        <taxon>Dipodascomycetes</taxon>
        <taxon>Dipodascales</taxon>
        <taxon>Trichomonascaceae</taxon>
        <taxon>Starmerella</taxon>
    </lineage>
</organism>
<dbReference type="InterPro" id="IPR036136">
    <property type="entry name" value="Nit/Sulf_reduc_fer-like_dom_sf"/>
</dbReference>
<dbReference type="Gene3D" id="3.40.50.920">
    <property type="match status" value="1"/>
</dbReference>
<dbReference type="Gene3D" id="3.30.413.10">
    <property type="entry name" value="Sulfite Reductase Hemoprotein, domain 1"/>
    <property type="match status" value="2"/>
</dbReference>
<proteinExistence type="inferred from homology"/>
<dbReference type="GO" id="GO:0020037">
    <property type="term" value="F:heme binding"/>
    <property type="evidence" value="ECO:0007669"/>
    <property type="project" value="InterPro"/>
</dbReference>
<dbReference type="PROSITE" id="PS00365">
    <property type="entry name" value="NIR_SIR"/>
    <property type="match status" value="1"/>
</dbReference>
<evidence type="ECO:0000313" key="15">
    <source>
        <dbReference type="EMBL" id="GMM50311.1"/>
    </source>
</evidence>
<dbReference type="GO" id="GO:0046872">
    <property type="term" value="F:metal ion binding"/>
    <property type="evidence" value="ECO:0007669"/>
    <property type="project" value="UniProtKB-KW"/>
</dbReference>
<dbReference type="InterPro" id="IPR045854">
    <property type="entry name" value="NO2/SO3_Rdtase_4Fe4S_sf"/>
</dbReference>
<evidence type="ECO:0000256" key="6">
    <source>
        <dbReference type="ARBA" id="ARBA00022485"/>
    </source>
</evidence>
<dbReference type="InterPro" id="IPR045169">
    <property type="entry name" value="NO2/SO3_Rdtase_4Fe4S_prot"/>
</dbReference>
<evidence type="ECO:0000256" key="9">
    <source>
        <dbReference type="ARBA" id="ARBA00022857"/>
    </source>
</evidence>
<dbReference type="InterPro" id="IPR005117">
    <property type="entry name" value="NiRdtase/SiRdtase_haem-b_fer"/>
</dbReference>
<comment type="catalytic activity">
    <reaction evidence="13">
        <text>hydrogen sulfide + 3 NADP(+) + 3 H2O = sulfite + 3 NADPH + 4 H(+)</text>
        <dbReference type="Rhea" id="RHEA:13801"/>
        <dbReference type="ChEBI" id="CHEBI:15377"/>
        <dbReference type="ChEBI" id="CHEBI:15378"/>
        <dbReference type="ChEBI" id="CHEBI:17359"/>
        <dbReference type="ChEBI" id="CHEBI:29919"/>
        <dbReference type="ChEBI" id="CHEBI:57783"/>
        <dbReference type="ChEBI" id="CHEBI:58349"/>
        <dbReference type="EC" id="1.8.1.2"/>
    </reaction>
</comment>
<evidence type="ECO:0000256" key="11">
    <source>
        <dbReference type="ARBA" id="ARBA00023004"/>
    </source>
</evidence>
<dbReference type="Proteomes" id="UP001362899">
    <property type="component" value="Unassembled WGS sequence"/>
</dbReference>
<dbReference type="EMBL" id="BTGC01000003">
    <property type="protein sequence ID" value="GMM50311.1"/>
    <property type="molecule type" value="Genomic_DNA"/>
</dbReference>
<dbReference type="GO" id="GO:0009337">
    <property type="term" value="C:sulfite reductase complex (NADPH)"/>
    <property type="evidence" value="ECO:0007669"/>
    <property type="project" value="TreeGrafter"/>
</dbReference>
<dbReference type="SUPFAM" id="SSF52218">
    <property type="entry name" value="Flavoproteins"/>
    <property type="match status" value="1"/>
</dbReference>
<dbReference type="InterPro" id="IPR006066">
    <property type="entry name" value="NO2/SO3_Rdtase_FeS/sirohaem_BS"/>
</dbReference>
<keyword evidence="16" id="KW-1185">Reference proteome</keyword>
<evidence type="ECO:0000256" key="5">
    <source>
        <dbReference type="ARBA" id="ARBA00012604"/>
    </source>
</evidence>
<dbReference type="FunFam" id="3.30.413.10:FF:000003">
    <property type="entry name" value="Sulfite reductase [NADPH] hemoprotein beta-component"/>
    <property type="match status" value="1"/>
</dbReference>
<dbReference type="Pfam" id="PF01077">
    <property type="entry name" value="NIR_SIR"/>
    <property type="match status" value="1"/>
</dbReference>
<dbReference type="SUPFAM" id="SSF56014">
    <property type="entry name" value="Nitrite and sulphite reductase 4Fe-4S domain-like"/>
    <property type="match status" value="2"/>
</dbReference>
<evidence type="ECO:0000313" key="16">
    <source>
        <dbReference type="Proteomes" id="UP001362899"/>
    </source>
</evidence>
<evidence type="ECO:0000256" key="3">
    <source>
        <dbReference type="ARBA" id="ARBA00004774"/>
    </source>
</evidence>
<keyword evidence="12" id="KW-0411">Iron-sulfur</keyword>
<evidence type="ECO:0000256" key="4">
    <source>
        <dbReference type="ARBA" id="ARBA00010429"/>
    </source>
</evidence>
<comment type="pathway">
    <text evidence="3">Sulfur metabolism; hydrogen sulfide biosynthesis; hydrogen sulfide from sulfite (NADPH route): step 1/1.</text>
</comment>
<evidence type="ECO:0000256" key="1">
    <source>
        <dbReference type="ARBA" id="ARBA00001929"/>
    </source>
</evidence>
<dbReference type="InterPro" id="IPR029039">
    <property type="entry name" value="Flavoprotein-like_sf"/>
</dbReference>
<dbReference type="Gene3D" id="3.40.50.970">
    <property type="match status" value="2"/>
</dbReference>
<dbReference type="NCBIfam" id="NF010029">
    <property type="entry name" value="PRK13504.1"/>
    <property type="match status" value="1"/>
</dbReference>
<dbReference type="GO" id="GO:0000103">
    <property type="term" value="P:sulfate assimilation"/>
    <property type="evidence" value="ECO:0007669"/>
    <property type="project" value="UniProtKB-ARBA"/>
</dbReference>
<gene>
    <name evidence="15" type="ORF">DASB73_012690</name>
</gene>
<dbReference type="SUPFAM" id="SSF52518">
    <property type="entry name" value="Thiamin diphosphate-binding fold (THDP-binding)"/>
    <property type="match status" value="1"/>
</dbReference>
<dbReference type="InterPro" id="IPR009014">
    <property type="entry name" value="Transketo_C/PFOR_II"/>
</dbReference>
<accession>A0AAV5RFF0</accession>
<evidence type="ECO:0000256" key="7">
    <source>
        <dbReference type="ARBA" id="ARBA00022617"/>
    </source>
</evidence>
<keyword evidence="10" id="KW-0560">Oxidoreductase</keyword>
<feature type="domain" description="Flavodoxin-like" evidence="14">
    <location>
        <begin position="606"/>
        <end position="755"/>
    </location>
</feature>
<protein>
    <recommendedName>
        <fullName evidence="5">assimilatory sulfite reductase (NADPH)</fullName>
        <ecNumber evidence="5">1.8.1.2</ecNumber>
    </recommendedName>
</protein>
<dbReference type="FunFam" id="3.40.50.360:FF:000016">
    <property type="entry name" value="Sulfite reductase subunit beta"/>
    <property type="match status" value="1"/>
</dbReference>
<dbReference type="GO" id="GO:0010181">
    <property type="term" value="F:FMN binding"/>
    <property type="evidence" value="ECO:0007669"/>
    <property type="project" value="InterPro"/>
</dbReference>
<dbReference type="SUPFAM" id="SSF52922">
    <property type="entry name" value="TK C-terminal domain-like"/>
    <property type="match status" value="1"/>
</dbReference>
<dbReference type="SUPFAM" id="SSF55124">
    <property type="entry name" value="Nitrite/Sulfite reductase N-terminal domain-like"/>
    <property type="match status" value="2"/>
</dbReference>
<comment type="cofactor">
    <cofactor evidence="2">
        <name>[4Fe-4S] cluster</name>
        <dbReference type="ChEBI" id="CHEBI:49883"/>
    </cofactor>
</comment>
<dbReference type="Pfam" id="PF03460">
    <property type="entry name" value="NIR_SIR_ferr"/>
    <property type="match status" value="2"/>
</dbReference>
<dbReference type="PRINTS" id="PR00397">
    <property type="entry name" value="SIROHAEM"/>
</dbReference>